<dbReference type="VEuPathDB" id="AmoebaDB:DDB_G0294178"/>
<dbReference type="RefSeq" id="XP_628808.1">
    <property type="nucleotide sequence ID" value="XM_628806.1"/>
</dbReference>
<proteinExistence type="predicted"/>
<protein>
    <submittedName>
        <fullName evidence="2">Uncharacterized protein</fullName>
    </submittedName>
</protein>
<gene>
    <name evidence="2" type="ORF">DDB_G0294178</name>
</gene>
<dbReference type="PaxDb" id="44689-DDB0215082"/>
<dbReference type="SMR" id="Q54AV6"/>
<feature type="region of interest" description="Disordered" evidence="1">
    <location>
        <begin position="62"/>
        <end position="87"/>
    </location>
</feature>
<dbReference type="AlphaFoldDB" id="Q54AV6"/>
<feature type="compositionally biased region" description="Polar residues" evidence="1">
    <location>
        <begin position="243"/>
        <end position="254"/>
    </location>
</feature>
<feature type="region of interest" description="Disordered" evidence="1">
    <location>
        <begin position="227"/>
        <end position="254"/>
    </location>
</feature>
<dbReference type="GeneID" id="3385472"/>
<dbReference type="HOGENOM" id="CLU_1095941_0_0_1"/>
<dbReference type="dictyBase" id="DDB_G0294178"/>
<sequence length="254" mass="29322">MSTELKNKFIKCEPGINHSTFTFIGVNTEWEPESKIKALNDFTVINITKWKILKYKESMAKEEKTNEKQTSQSTQQTHQTQPNQHTEQVQIIQNNIKNLTEQELAELIFNNPQEAEQEKEIIKEFQQQKIQNQNKQETNNSDNTSFTSPPKDKDEPSLNLSSQFEVSISTQEINTMLNTDFIFDDSSPIPNKLLELISPEPIVFSIRELDSPTKDNILNELLYQPEQSIYVPPPPPSSPSTPIKQTKQTNKNKW</sequence>
<feature type="compositionally biased region" description="Low complexity" evidence="1">
    <location>
        <begin position="68"/>
        <end position="87"/>
    </location>
</feature>
<feature type="region of interest" description="Disordered" evidence="1">
    <location>
        <begin position="131"/>
        <end position="158"/>
    </location>
</feature>
<evidence type="ECO:0000313" key="2">
    <source>
        <dbReference type="EMBL" id="EAL60395.1"/>
    </source>
</evidence>
<keyword evidence="3" id="KW-1185">Reference proteome</keyword>
<dbReference type="KEGG" id="ddi:DDB_G0294178"/>
<dbReference type="EMBL" id="AAFI02000230">
    <property type="protein sequence ID" value="EAL60395.1"/>
    <property type="molecule type" value="Genomic_DNA"/>
</dbReference>
<comment type="caution">
    <text evidence="2">The sequence shown here is derived from an EMBL/GenBank/DDBJ whole genome shotgun (WGS) entry which is preliminary data.</text>
</comment>
<dbReference type="Proteomes" id="UP000002195">
    <property type="component" value="Unassembled WGS sequence"/>
</dbReference>
<accession>Q54AV6</accession>
<evidence type="ECO:0000313" key="3">
    <source>
        <dbReference type="Proteomes" id="UP000002195"/>
    </source>
</evidence>
<organism evidence="2 3">
    <name type="scientific">Dictyostelium discoideum</name>
    <name type="common">Social amoeba</name>
    <dbReference type="NCBI Taxonomy" id="44689"/>
    <lineage>
        <taxon>Eukaryota</taxon>
        <taxon>Amoebozoa</taxon>
        <taxon>Evosea</taxon>
        <taxon>Eumycetozoa</taxon>
        <taxon>Dictyostelia</taxon>
        <taxon>Dictyosteliales</taxon>
        <taxon>Dictyosteliaceae</taxon>
        <taxon>Dictyostelium</taxon>
    </lineage>
</organism>
<reference evidence="2 3" key="1">
    <citation type="journal article" date="2005" name="Nature">
        <title>The genome of the social amoeba Dictyostelium discoideum.</title>
        <authorList>
            <consortium name="The Dictyostelium discoideum Sequencing Consortium"/>
            <person name="Eichinger L."/>
            <person name="Pachebat J.A."/>
            <person name="Glockner G."/>
            <person name="Rajandream M.A."/>
            <person name="Sucgang R."/>
            <person name="Berriman M."/>
            <person name="Song J."/>
            <person name="Olsen R."/>
            <person name="Szafranski K."/>
            <person name="Xu Q."/>
            <person name="Tunggal B."/>
            <person name="Kummerfeld S."/>
            <person name="Madera M."/>
            <person name="Konfortov B.A."/>
            <person name="Rivero F."/>
            <person name="Bankier A.T."/>
            <person name="Lehmann R."/>
            <person name="Hamlin N."/>
            <person name="Davies R."/>
            <person name="Gaudet P."/>
            <person name="Fey P."/>
            <person name="Pilcher K."/>
            <person name="Chen G."/>
            <person name="Saunders D."/>
            <person name="Sodergren E."/>
            <person name="Davis P."/>
            <person name="Kerhornou A."/>
            <person name="Nie X."/>
            <person name="Hall N."/>
            <person name="Anjard C."/>
            <person name="Hemphill L."/>
            <person name="Bason N."/>
            <person name="Farbrother P."/>
            <person name="Desany B."/>
            <person name="Just E."/>
            <person name="Morio T."/>
            <person name="Rost R."/>
            <person name="Churcher C."/>
            <person name="Cooper J."/>
            <person name="Haydock S."/>
            <person name="van Driessche N."/>
            <person name="Cronin A."/>
            <person name="Goodhead I."/>
            <person name="Muzny D."/>
            <person name="Mourier T."/>
            <person name="Pain A."/>
            <person name="Lu M."/>
            <person name="Harper D."/>
            <person name="Lindsay R."/>
            <person name="Hauser H."/>
            <person name="James K."/>
            <person name="Quiles M."/>
            <person name="Madan Babu M."/>
            <person name="Saito T."/>
            <person name="Buchrieser C."/>
            <person name="Wardroper A."/>
            <person name="Felder M."/>
            <person name="Thangavelu M."/>
            <person name="Johnson D."/>
            <person name="Knights A."/>
            <person name="Loulseged H."/>
            <person name="Mungall K."/>
            <person name="Oliver K."/>
            <person name="Price C."/>
            <person name="Quail M.A."/>
            <person name="Urushihara H."/>
            <person name="Hernandez J."/>
            <person name="Rabbinowitsch E."/>
            <person name="Steffen D."/>
            <person name="Sanders M."/>
            <person name="Ma J."/>
            <person name="Kohara Y."/>
            <person name="Sharp S."/>
            <person name="Simmonds M."/>
            <person name="Spiegler S."/>
            <person name="Tivey A."/>
            <person name="Sugano S."/>
            <person name="White B."/>
            <person name="Walker D."/>
            <person name="Woodward J."/>
            <person name="Winckler T."/>
            <person name="Tanaka Y."/>
            <person name="Shaulsky G."/>
            <person name="Schleicher M."/>
            <person name="Weinstock G."/>
            <person name="Rosenthal A."/>
            <person name="Cox E.C."/>
            <person name="Chisholm R.L."/>
            <person name="Gibbs R."/>
            <person name="Loomis W.F."/>
            <person name="Platzer M."/>
            <person name="Kay R.R."/>
            <person name="Williams J."/>
            <person name="Dear P.H."/>
            <person name="Noegel A.A."/>
            <person name="Barrell B."/>
            <person name="Kuspa A."/>
        </authorList>
    </citation>
    <scope>NUCLEOTIDE SEQUENCE [LARGE SCALE GENOMIC DNA]</scope>
    <source>
        <strain evidence="2 3">AX4</strain>
    </source>
</reference>
<feature type="compositionally biased region" description="Low complexity" evidence="1">
    <location>
        <begin position="131"/>
        <end position="140"/>
    </location>
</feature>
<dbReference type="InParanoid" id="Q54AV6"/>
<evidence type="ECO:0000256" key="1">
    <source>
        <dbReference type="SAM" id="MobiDB-lite"/>
    </source>
</evidence>
<name>Q54AV6_DICDI</name>